<dbReference type="InterPro" id="IPR053235">
    <property type="entry name" value="Ser_Thr_kinase"/>
</dbReference>
<dbReference type="AlphaFoldDB" id="A0A081C1R2"/>
<dbReference type="SUPFAM" id="SSF48452">
    <property type="entry name" value="TPR-like"/>
    <property type="match status" value="1"/>
</dbReference>
<keyword evidence="3" id="KW-1185">Reference proteome</keyword>
<dbReference type="Gene3D" id="1.25.40.10">
    <property type="entry name" value="Tetratricopeptide repeat domain"/>
    <property type="match status" value="1"/>
</dbReference>
<dbReference type="Gene3D" id="1.10.510.10">
    <property type="entry name" value="Transferase(Phosphotransferase) domain 1"/>
    <property type="match status" value="1"/>
</dbReference>
<dbReference type="Gene3D" id="3.30.200.20">
    <property type="entry name" value="Phosphorylase Kinase, domain 1"/>
    <property type="match status" value="1"/>
</dbReference>
<dbReference type="Proteomes" id="UP000030661">
    <property type="component" value="Unassembled WGS sequence"/>
</dbReference>
<proteinExistence type="predicted"/>
<dbReference type="InterPro" id="IPR000719">
    <property type="entry name" value="Prot_kinase_dom"/>
</dbReference>
<keyword evidence="2" id="KW-0808">Transferase</keyword>
<dbReference type="SUPFAM" id="SSF158682">
    <property type="entry name" value="TerB-like"/>
    <property type="match status" value="1"/>
</dbReference>
<dbReference type="CDD" id="cd14014">
    <property type="entry name" value="STKc_PknB_like"/>
    <property type="match status" value="1"/>
</dbReference>
<dbReference type="HOGENOM" id="CLU_594048_0_0_0"/>
<evidence type="ECO:0000313" key="3">
    <source>
        <dbReference type="Proteomes" id="UP000030661"/>
    </source>
</evidence>
<evidence type="ECO:0000259" key="1">
    <source>
        <dbReference type="PROSITE" id="PS50011"/>
    </source>
</evidence>
<dbReference type="InterPro" id="IPR011990">
    <property type="entry name" value="TPR-like_helical_dom_sf"/>
</dbReference>
<dbReference type="STRING" id="1499967.U27_05491"/>
<dbReference type="eggNOG" id="COG0515">
    <property type="taxonomic scope" value="Bacteria"/>
</dbReference>
<name>A0A081C1R2_VECG1</name>
<dbReference type="PROSITE" id="PS50011">
    <property type="entry name" value="PROTEIN_KINASE_DOM"/>
    <property type="match status" value="1"/>
</dbReference>
<keyword evidence="2" id="KW-0418">Kinase</keyword>
<dbReference type="Pfam" id="PF00069">
    <property type="entry name" value="Pkinase"/>
    <property type="match status" value="1"/>
</dbReference>
<reference evidence="2" key="1">
    <citation type="journal article" date="2015" name="PeerJ">
        <title>First genomic representation of candidate bacterial phylum KSB3 points to enhanced environmental sensing as a trigger of wastewater bulking.</title>
        <authorList>
            <person name="Sekiguchi Y."/>
            <person name="Ohashi A."/>
            <person name="Parks D.H."/>
            <person name="Yamauchi T."/>
            <person name="Tyson G.W."/>
            <person name="Hugenholtz P."/>
        </authorList>
    </citation>
    <scope>NUCLEOTIDE SEQUENCE [LARGE SCALE GENOMIC DNA]</scope>
</reference>
<feature type="domain" description="Protein kinase" evidence="1">
    <location>
        <begin position="143"/>
        <end position="386"/>
    </location>
</feature>
<evidence type="ECO:0000313" key="2">
    <source>
        <dbReference type="EMBL" id="GAK58517.1"/>
    </source>
</evidence>
<dbReference type="InterPro" id="IPR029024">
    <property type="entry name" value="TerB-like"/>
</dbReference>
<dbReference type="Pfam" id="PF14559">
    <property type="entry name" value="TPR_19"/>
    <property type="match status" value="1"/>
</dbReference>
<dbReference type="InterPro" id="IPR011009">
    <property type="entry name" value="Kinase-like_dom_sf"/>
</dbReference>
<dbReference type="GO" id="GO:0004674">
    <property type="term" value="F:protein serine/threonine kinase activity"/>
    <property type="evidence" value="ECO:0007669"/>
    <property type="project" value="TreeGrafter"/>
</dbReference>
<dbReference type="GO" id="GO:0005737">
    <property type="term" value="C:cytoplasm"/>
    <property type="evidence" value="ECO:0007669"/>
    <property type="project" value="TreeGrafter"/>
</dbReference>
<gene>
    <name evidence="2" type="ORF">U27_05491</name>
</gene>
<dbReference type="SUPFAM" id="SSF56112">
    <property type="entry name" value="Protein kinase-like (PK-like)"/>
    <property type="match status" value="1"/>
</dbReference>
<sequence length="460" mass="53730">MFKSLSDYLKASQQEWRSLFEARTDPETEKQAEYEIGIEEMESGRYENAIAYLKTATSSKKYRKEAYYHLAECYQQLNMIPLARKTYERLMRFDYNYRDVQERIRALDSPGLSDSPMLKSSKSQVSDQKAEAATVIMAGEERYEMLATLHEGRHSRIYRVRDKLLERTIALKQINADYPDRAVYLQQMKERTALAHPNIVRIYDIDELQGQITMEYVDGQNLRHTLRLKGALAPKMIIYLAIQLINGLHQAHNKGIIHHALTPEHILLTRQGHLKIIAFRAPDSFMRLQKTDNPYKYLYIPPEFFQGQALTIASNIYSFGVILYEMFVGRTPFRLQQIKAFIHHEQPLQYDETLLPSEIRLLIQHCLAQKPEQRYANMRAIGEELLGWYKGFERQEAHEDDLAAYKDYLLMAWADGTITPQEADFLTHKQQELHISVAESRQAEEEVKQELKALLCQSNE</sequence>
<organism evidence="2">
    <name type="scientific">Vecturithrix granuli</name>
    <dbReference type="NCBI Taxonomy" id="1499967"/>
    <lineage>
        <taxon>Bacteria</taxon>
        <taxon>Candidatus Moduliflexota</taxon>
        <taxon>Candidatus Vecturitrichia</taxon>
        <taxon>Candidatus Vecturitrichales</taxon>
        <taxon>Candidatus Vecturitrichaceae</taxon>
        <taxon>Candidatus Vecturithrix</taxon>
    </lineage>
</organism>
<protein>
    <submittedName>
        <fullName evidence="2">Kinase domain protein</fullName>
    </submittedName>
</protein>
<accession>A0A081C1R2</accession>
<dbReference type="GO" id="GO:0005524">
    <property type="term" value="F:ATP binding"/>
    <property type="evidence" value="ECO:0007669"/>
    <property type="project" value="InterPro"/>
</dbReference>
<dbReference type="PANTHER" id="PTHR24361">
    <property type="entry name" value="MITOGEN-ACTIVATED KINASE KINASE KINASE"/>
    <property type="match status" value="1"/>
</dbReference>
<dbReference type="EMBL" id="DF820467">
    <property type="protein sequence ID" value="GAK58517.1"/>
    <property type="molecule type" value="Genomic_DNA"/>
</dbReference>
<dbReference type="PANTHER" id="PTHR24361:SF785">
    <property type="entry name" value="DUAL SPECIFICITY MITOGEN-ACTIVATED PROTEIN KINASE KINASE 1"/>
    <property type="match status" value="1"/>
</dbReference>